<feature type="compositionally biased region" description="Basic and acidic residues" evidence="1">
    <location>
        <begin position="29"/>
        <end position="46"/>
    </location>
</feature>
<feature type="compositionally biased region" description="Low complexity" evidence="1">
    <location>
        <begin position="151"/>
        <end position="170"/>
    </location>
</feature>
<protein>
    <submittedName>
        <fullName evidence="2">Uncharacterized protein</fullName>
    </submittedName>
</protein>
<proteinExistence type="predicted"/>
<dbReference type="EMBL" id="GEIB01000657">
    <property type="protein sequence ID" value="JAR87303.1"/>
    <property type="molecule type" value="Transcribed_RNA"/>
</dbReference>
<feature type="compositionally biased region" description="Basic and acidic residues" evidence="1">
    <location>
        <begin position="86"/>
        <end position="107"/>
    </location>
</feature>
<feature type="non-terminal residue" evidence="2">
    <location>
        <position position="1"/>
    </location>
</feature>
<accession>A0A147B979</accession>
<feature type="region of interest" description="Disordered" evidence="1">
    <location>
        <begin position="139"/>
        <end position="170"/>
    </location>
</feature>
<feature type="non-terminal residue" evidence="2">
    <location>
        <position position="170"/>
    </location>
</feature>
<sequence>VNEEPESSNTEGESDAEGDQKLCSGVNQELRDTVVEPGCEIHKNEAIVDSPKPQRPSEDFRSVPKPAYRAESEEEVSFSESWNAESSKRVEEVDEVPKPQRQRDRTSPARASSKKPEELGVQIDEELVTKSLENLTLALTNISEKEKGSKSLESVSEASSRMSSTENRVT</sequence>
<evidence type="ECO:0000256" key="1">
    <source>
        <dbReference type="SAM" id="MobiDB-lite"/>
    </source>
</evidence>
<dbReference type="AlphaFoldDB" id="A0A147B979"/>
<evidence type="ECO:0000313" key="2">
    <source>
        <dbReference type="EMBL" id="JAR87303.1"/>
    </source>
</evidence>
<name>A0A147B979_9ACAR</name>
<feature type="region of interest" description="Disordered" evidence="1">
    <location>
        <begin position="1"/>
        <end position="126"/>
    </location>
</feature>
<organism evidence="2">
    <name type="scientific">Alectorobius mimon</name>
    <dbReference type="NCBI Taxonomy" id="360319"/>
    <lineage>
        <taxon>Eukaryota</taxon>
        <taxon>Metazoa</taxon>
        <taxon>Ecdysozoa</taxon>
        <taxon>Arthropoda</taxon>
        <taxon>Chelicerata</taxon>
        <taxon>Arachnida</taxon>
        <taxon>Acari</taxon>
        <taxon>Parasitiformes</taxon>
        <taxon>Ixodida</taxon>
        <taxon>Ixodoidea</taxon>
        <taxon>Argasidae</taxon>
        <taxon>Ornithodorinae</taxon>
        <taxon>Alectorobius</taxon>
    </lineage>
</organism>
<feature type="compositionally biased region" description="Acidic residues" evidence="1">
    <location>
        <begin position="1"/>
        <end position="17"/>
    </location>
</feature>
<reference evidence="2" key="1">
    <citation type="submission" date="2016-03" db="EMBL/GenBank/DDBJ databases">
        <title>Gut transcriptome analysis on engorged females of Ornithodoros mimon (Acari: Argasidae) and phylogenetic inferences of soft ticks.</title>
        <authorList>
            <person name="Landulfo G.A."/>
            <person name="Giovanni D."/>
            <person name="Carvalho E."/>
            <person name="Junqueira-de-Azevedo I."/>
            <person name="Patane J."/>
            <person name="Mendoca R."/>
            <person name="Barros-Battesti D."/>
        </authorList>
    </citation>
    <scope>NUCLEOTIDE SEQUENCE</scope>
    <source>
        <strain evidence="2">Females</strain>
        <tissue evidence="2">Gut</tissue>
    </source>
</reference>